<feature type="transmembrane region" description="Helical" evidence="1">
    <location>
        <begin position="9"/>
        <end position="29"/>
    </location>
</feature>
<organism evidence="2 3">
    <name type="scientific">Thalassomonas viridans</name>
    <dbReference type="NCBI Taxonomy" id="137584"/>
    <lineage>
        <taxon>Bacteria</taxon>
        <taxon>Pseudomonadati</taxon>
        <taxon>Pseudomonadota</taxon>
        <taxon>Gammaproteobacteria</taxon>
        <taxon>Alteromonadales</taxon>
        <taxon>Colwelliaceae</taxon>
        <taxon>Thalassomonas</taxon>
    </lineage>
</organism>
<proteinExistence type="predicted"/>
<dbReference type="KEGG" id="tvd:SG34_022580"/>
<keyword evidence="3" id="KW-1185">Reference proteome</keyword>
<feature type="transmembrane region" description="Helical" evidence="1">
    <location>
        <begin position="35"/>
        <end position="56"/>
    </location>
</feature>
<evidence type="ECO:0000256" key="1">
    <source>
        <dbReference type="SAM" id="Phobius"/>
    </source>
</evidence>
<gene>
    <name evidence="2" type="ORF">SG34_022580</name>
</gene>
<keyword evidence="1" id="KW-1133">Transmembrane helix</keyword>
<evidence type="ECO:0000313" key="2">
    <source>
        <dbReference type="EMBL" id="WDE04117.1"/>
    </source>
</evidence>
<name>A0AAE9Z0S4_9GAMM</name>
<evidence type="ECO:0000313" key="3">
    <source>
        <dbReference type="Proteomes" id="UP000032352"/>
    </source>
</evidence>
<protein>
    <submittedName>
        <fullName evidence="2">Uncharacterized protein</fullName>
    </submittedName>
</protein>
<sequence length="168" mass="18981">MIISNKKVFLVPRIFGWFFMLVLIARLLTREEMTQAAMIGNGLGFLVLLVLVSWSWELKLSYRQLESRYGLPGFNKVRVYTDPEYVSLYTREVDVKGTGDNFTLCIGIKLASRKEPISLLSGLPGGDDSRLAEFARQVAEVTGLPVKESEHFTQVFKHKFGKAFSLKG</sequence>
<dbReference type="RefSeq" id="WP_044839397.1">
    <property type="nucleotide sequence ID" value="NZ_CP059733.1"/>
</dbReference>
<keyword evidence="1" id="KW-0472">Membrane</keyword>
<reference evidence="2 3" key="1">
    <citation type="journal article" date="2015" name="Genome Announc.">
        <title>Draft Genome Sequences of Marine Isolates of Thalassomonas viridans and Thalassomonas actiniarum.</title>
        <authorList>
            <person name="Olonade I."/>
            <person name="van Zyl L.J."/>
            <person name="Trindade M."/>
        </authorList>
    </citation>
    <scope>NUCLEOTIDE SEQUENCE [LARGE SCALE GENOMIC DNA]</scope>
    <source>
        <strain evidence="2 3">XOM25</strain>
    </source>
</reference>
<dbReference type="EMBL" id="CP059733">
    <property type="protein sequence ID" value="WDE04117.1"/>
    <property type="molecule type" value="Genomic_DNA"/>
</dbReference>
<dbReference type="AlphaFoldDB" id="A0AAE9Z0S4"/>
<reference evidence="2 3" key="2">
    <citation type="journal article" date="2022" name="Mar. Drugs">
        <title>Bioassay-Guided Fractionation Leads to the Detection of Cholic Acid Generated by the Rare Thalassomonas sp.</title>
        <authorList>
            <person name="Pheiffer F."/>
            <person name="Schneider Y.K."/>
            <person name="Hansen E.H."/>
            <person name="Andersen J.H."/>
            <person name="Isaksson J."/>
            <person name="Busche T."/>
            <person name="R C."/>
            <person name="Kalinowski J."/>
            <person name="Zyl L.V."/>
            <person name="Trindade M."/>
        </authorList>
    </citation>
    <scope>NUCLEOTIDE SEQUENCE [LARGE SCALE GENOMIC DNA]</scope>
    <source>
        <strain evidence="2 3">XOM25</strain>
    </source>
</reference>
<dbReference type="Proteomes" id="UP000032352">
    <property type="component" value="Chromosome"/>
</dbReference>
<keyword evidence="1" id="KW-0812">Transmembrane</keyword>
<accession>A0AAE9Z0S4</accession>